<sequence>MTCYLYLHKEGSEPGTATPFALLEYDEQKGGGYLDEKSTLSKLELAYLEIWEDSLDHPAYMPVPFGEHGQRFMANKQATARRVTGKADAAPSLGASNNKGFILCGLVIAAPFASIALDVNYTRRVVIKYMEEKDPALKAIV</sequence>
<organism evidence="1">
    <name type="scientific">Chlamydomonas leiostraca</name>
    <dbReference type="NCBI Taxonomy" id="1034604"/>
    <lineage>
        <taxon>Eukaryota</taxon>
        <taxon>Viridiplantae</taxon>
        <taxon>Chlorophyta</taxon>
        <taxon>core chlorophytes</taxon>
        <taxon>Chlorophyceae</taxon>
        <taxon>CS clade</taxon>
        <taxon>Chlamydomonadales</taxon>
        <taxon>Chlamydomonadaceae</taxon>
        <taxon>Chlamydomonas</taxon>
    </lineage>
</organism>
<reference evidence="1" key="1">
    <citation type="submission" date="2021-01" db="EMBL/GenBank/DDBJ databases">
        <authorList>
            <person name="Corre E."/>
            <person name="Pelletier E."/>
            <person name="Niang G."/>
            <person name="Scheremetjew M."/>
            <person name="Finn R."/>
            <person name="Kale V."/>
            <person name="Holt S."/>
            <person name="Cochrane G."/>
            <person name="Meng A."/>
            <person name="Brown T."/>
            <person name="Cohen L."/>
        </authorList>
    </citation>
    <scope>NUCLEOTIDE SEQUENCE</scope>
    <source>
        <strain evidence="1">SAG 11-49</strain>
    </source>
</reference>
<gene>
    <name evidence="1" type="ORF">CLEI1391_LOCUS7240</name>
</gene>
<protein>
    <submittedName>
        <fullName evidence="1">Uncharacterized protein</fullName>
    </submittedName>
</protein>
<dbReference type="AlphaFoldDB" id="A0A7S0WPA4"/>
<name>A0A7S0WPA4_9CHLO</name>
<feature type="non-terminal residue" evidence="1">
    <location>
        <position position="141"/>
    </location>
</feature>
<proteinExistence type="predicted"/>
<accession>A0A7S0WPA4</accession>
<evidence type="ECO:0000313" key="1">
    <source>
        <dbReference type="EMBL" id="CAD8676055.1"/>
    </source>
</evidence>
<dbReference type="EMBL" id="HBFB01012813">
    <property type="protein sequence ID" value="CAD8676055.1"/>
    <property type="molecule type" value="Transcribed_RNA"/>
</dbReference>